<dbReference type="InterPro" id="IPR036259">
    <property type="entry name" value="MFS_trans_sf"/>
</dbReference>
<gene>
    <name evidence="2" type="ORF">HYG82_20490</name>
</gene>
<dbReference type="RefSeq" id="WP_179264159.1">
    <property type="nucleotide sequence ID" value="NZ_CP058601.1"/>
</dbReference>
<feature type="transmembrane region" description="Helical" evidence="1">
    <location>
        <begin position="60"/>
        <end position="79"/>
    </location>
</feature>
<accession>A0A7D5KMU9</accession>
<evidence type="ECO:0000256" key="1">
    <source>
        <dbReference type="SAM" id="Phobius"/>
    </source>
</evidence>
<dbReference type="SUPFAM" id="SSF103473">
    <property type="entry name" value="MFS general substrate transporter"/>
    <property type="match status" value="1"/>
</dbReference>
<dbReference type="AlphaFoldDB" id="A0A7D5KMU9"/>
<feature type="transmembrane region" description="Helical" evidence="1">
    <location>
        <begin position="91"/>
        <end position="109"/>
    </location>
</feature>
<feature type="transmembrane region" description="Helical" evidence="1">
    <location>
        <begin position="12"/>
        <end position="30"/>
    </location>
</feature>
<evidence type="ECO:0000313" key="3">
    <source>
        <dbReference type="Proteomes" id="UP000509241"/>
    </source>
</evidence>
<keyword evidence="3" id="KW-1185">Reference proteome</keyword>
<reference evidence="2 3" key="1">
    <citation type="submission" date="2020-07" db="EMBL/GenBank/DDBJ databases">
        <authorList>
            <person name="Cui H."/>
        </authorList>
    </citation>
    <scope>NUCLEOTIDE SEQUENCE [LARGE SCALE GENOMIC DNA]</scope>
    <source>
        <strain evidence="2 3">YPL8</strain>
    </source>
</reference>
<keyword evidence="1" id="KW-1133">Transmembrane helix</keyword>
<feature type="transmembrane region" description="Helical" evidence="1">
    <location>
        <begin position="36"/>
        <end position="53"/>
    </location>
</feature>
<dbReference type="EMBL" id="CP058601">
    <property type="protein sequence ID" value="QLG51038.1"/>
    <property type="molecule type" value="Genomic_DNA"/>
</dbReference>
<keyword evidence="1" id="KW-0472">Membrane</keyword>
<name>A0A7D5KMU9_9EURY</name>
<dbReference type="Proteomes" id="UP000509241">
    <property type="component" value="Chromosome"/>
</dbReference>
<evidence type="ECO:0000313" key="2">
    <source>
        <dbReference type="EMBL" id="QLG51038.1"/>
    </source>
</evidence>
<keyword evidence="1" id="KW-0812">Transmembrane</keyword>
<sequence length="122" mass="12497">MGEIYRELGFDALLAIASGLTLAAYMLGVILDPLPAATVGFFLVVVGVMTLVPRQARATAVALGSVAVGFAGIVIPRAVTSLVTAPVANDLVVTLIGSGLVLLLAFALLRLTAFHPQNENPA</sequence>
<dbReference type="KEGG" id="haly:HYG82_20490"/>
<protein>
    <submittedName>
        <fullName evidence="2">Uncharacterized protein</fullName>
    </submittedName>
</protein>
<organism evidence="2 3">
    <name type="scientific">Natrinema halophilum</name>
    <dbReference type="NCBI Taxonomy" id="1699371"/>
    <lineage>
        <taxon>Archaea</taxon>
        <taxon>Methanobacteriati</taxon>
        <taxon>Methanobacteriota</taxon>
        <taxon>Stenosarchaea group</taxon>
        <taxon>Halobacteria</taxon>
        <taxon>Halobacteriales</taxon>
        <taxon>Natrialbaceae</taxon>
        <taxon>Natrinema</taxon>
    </lineage>
</organism>
<proteinExistence type="predicted"/>
<dbReference type="GeneID" id="56035723"/>